<dbReference type="Gene3D" id="3.40.50.720">
    <property type="entry name" value="NAD(P)-binding Rossmann-like Domain"/>
    <property type="match status" value="1"/>
</dbReference>
<dbReference type="PANTHER" id="PTHR43054">
    <property type="match status" value="1"/>
</dbReference>
<dbReference type="EMBL" id="JACBYF010000025">
    <property type="protein sequence ID" value="NYS48052.1"/>
    <property type="molecule type" value="Genomic_DNA"/>
</dbReference>
<dbReference type="SUPFAM" id="SSF55347">
    <property type="entry name" value="Glyceraldehyde-3-phosphate dehydrogenase-like, C-terminal domain"/>
    <property type="match status" value="1"/>
</dbReference>
<evidence type="ECO:0000259" key="2">
    <source>
        <dbReference type="Pfam" id="PF22725"/>
    </source>
</evidence>
<evidence type="ECO:0000259" key="1">
    <source>
        <dbReference type="Pfam" id="PF01408"/>
    </source>
</evidence>
<organism evidence="3 4">
    <name type="scientific">Gemelliphila palaticanis</name>
    <dbReference type="NCBI Taxonomy" id="81950"/>
    <lineage>
        <taxon>Bacteria</taxon>
        <taxon>Bacillati</taxon>
        <taxon>Bacillota</taxon>
        <taxon>Bacilli</taxon>
        <taxon>Bacillales</taxon>
        <taxon>Gemellaceae</taxon>
        <taxon>Gemelliphila</taxon>
    </lineage>
</organism>
<keyword evidence="4" id="KW-1185">Reference proteome</keyword>
<gene>
    <name evidence="3" type="ORF">HZY85_07685</name>
</gene>
<accession>A0ABX2T0X7</accession>
<evidence type="ECO:0000313" key="3">
    <source>
        <dbReference type="EMBL" id="NYS48052.1"/>
    </source>
</evidence>
<protein>
    <submittedName>
        <fullName evidence="3">Gfo/Idh/MocA family oxidoreductase</fullName>
    </submittedName>
</protein>
<dbReference type="InterPro" id="IPR036291">
    <property type="entry name" value="NAD(P)-bd_dom_sf"/>
</dbReference>
<dbReference type="Proteomes" id="UP000531840">
    <property type="component" value="Unassembled WGS sequence"/>
</dbReference>
<comment type="caution">
    <text evidence="3">The sequence shown here is derived from an EMBL/GenBank/DDBJ whole genome shotgun (WGS) entry which is preliminary data.</text>
</comment>
<dbReference type="Pfam" id="PF01408">
    <property type="entry name" value="GFO_IDH_MocA"/>
    <property type="match status" value="1"/>
</dbReference>
<dbReference type="SUPFAM" id="SSF51735">
    <property type="entry name" value="NAD(P)-binding Rossmann-fold domains"/>
    <property type="match status" value="1"/>
</dbReference>
<name>A0ABX2T0X7_9BACL</name>
<dbReference type="Pfam" id="PF22725">
    <property type="entry name" value="GFO_IDH_MocA_C3"/>
    <property type="match status" value="1"/>
</dbReference>
<dbReference type="InterPro" id="IPR055170">
    <property type="entry name" value="GFO_IDH_MocA-like_dom"/>
</dbReference>
<reference evidence="3 4" key="1">
    <citation type="submission" date="2020-07" db="EMBL/GenBank/DDBJ databases">
        <title>MOT database genomes.</title>
        <authorList>
            <person name="Joseph S."/>
            <person name="Aduse-Opoku J."/>
            <person name="Hashim A."/>
            <person name="Wade W."/>
            <person name="Curtis M."/>
        </authorList>
    </citation>
    <scope>NUCLEOTIDE SEQUENCE [LARGE SCALE GENOMIC DNA]</scope>
    <source>
        <strain evidence="3 4">CIP 106318</strain>
    </source>
</reference>
<sequence>MKLAIVGAGMIVGEFLEFINEIPAIKLINILGTKRSEEKVKNLAAKYNIENYTTEYDEILNSENVDTVYVAIPNNLHYEYAKKALLANKNVICEKPFTLKSKELEELIQIAQERELILLEAITNQYLPNYQYIKDNLHKLGDIKIISCNYSQYSSRYDAFKQGIIAPAFDVTKGGGALLDLNIYNLHLVVGLFGAPTEVNYLANISNNVDTSGILTMNYADSSAVCIGSKDCSADIISTIQGDKGSIRINGATNSMPSVTLKLNDGFEETVNINLDKHRMYSEFVKFEEVIANKDFAFANKMLEHSLKVMQVIDKARN</sequence>
<evidence type="ECO:0000313" key="4">
    <source>
        <dbReference type="Proteomes" id="UP000531840"/>
    </source>
</evidence>
<dbReference type="InterPro" id="IPR000683">
    <property type="entry name" value="Gfo/Idh/MocA-like_OxRdtase_N"/>
</dbReference>
<feature type="domain" description="Gfo/Idh/MocA-like oxidoreductase N-terminal" evidence="1">
    <location>
        <begin position="2"/>
        <end position="118"/>
    </location>
</feature>
<feature type="domain" description="GFO/IDH/MocA-like oxidoreductase" evidence="2">
    <location>
        <begin position="139"/>
        <end position="248"/>
    </location>
</feature>
<dbReference type="Gene3D" id="3.30.360.10">
    <property type="entry name" value="Dihydrodipicolinate Reductase, domain 2"/>
    <property type="match status" value="1"/>
</dbReference>
<proteinExistence type="predicted"/>
<dbReference type="RefSeq" id="WP_179941834.1">
    <property type="nucleotide sequence ID" value="NZ_JACBYF010000025.1"/>
</dbReference>
<dbReference type="PANTHER" id="PTHR43054:SF1">
    <property type="entry name" value="SCYLLO-INOSITOL 2-DEHYDROGENASE (NADP(+)) IOLU"/>
    <property type="match status" value="1"/>
</dbReference>